<keyword evidence="2" id="KW-1185">Reference proteome</keyword>
<dbReference type="GO" id="GO:0000729">
    <property type="term" value="P:DNA double-strand break processing"/>
    <property type="evidence" value="ECO:0007669"/>
    <property type="project" value="TreeGrafter"/>
</dbReference>
<accession>A0A183FA02</accession>
<organism evidence="2 3">
    <name type="scientific">Heligmosomoides polygyrus</name>
    <name type="common">Parasitic roundworm</name>
    <dbReference type="NCBI Taxonomy" id="6339"/>
    <lineage>
        <taxon>Eukaryota</taxon>
        <taxon>Metazoa</taxon>
        <taxon>Ecdysozoa</taxon>
        <taxon>Nematoda</taxon>
        <taxon>Chromadorea</taxon>
        <taxon>Rhabditida</taxon>
        <taxon>Rhabditina</taxon>
        <taxon>Rhabditomorpha</taxon>
        <taxon>Strongyloidea</taxon>
        <taxon>Heligmosomidae</taxon>
        <taxon>Heligmosomoides</taxon>
    </lineage>
</organism>
<dbReference type="OrthoDB" id="6137736at2759"/>
<dbReference type="GO" id="GO:0006303">
    <property type="term" value="P:double-strand break repair via nonhomologous end joining"/>
    <property type="evidence" value="ECO:0007669"/>
    <property type="project" value="TreeGrafter"/>
</dbReference>
<dbReference type="GO" id="GO:0035861">
    <property type="term" value="C:site of double-strand break"/>
    <property type="evidence" value="ECO:0007669"/>
    <property type="project" value="TreeGrafter"/>
</dbReference>
<dbReference type="Proteomes" id="UP000050761">
    <property type="component" value="Unassembled WGS sequence"/>
</dbReference>
<dbReference type="GO" id="GO:0046975">
    <property type="term" value="F:histone H3K36 methyltransferase activity"/>
    <property type="evidence" value="ECO:0007669"/>
    <property type="project" value="TreeGrafter"/>
</dbReference>
<dbReference type="GO" id="GO:0003690">
    <property type="term" value="F:double-stranded DNA binding"/>
    <property type="evidence" value="ECO:0007669"/>
    <property type="project" value="TreeGrafter"/>
</dbReference>
<evidence type="ECO:0000313" key="1">
    <source>
        <dbReference type="EMBL" id="VDO29979.1"/>
    </source>
</evidence>
<dbReference type="InterPro" id="IPR052709">
    <property type="entry name" value="Transposase-MT_Hybrid"/>
</dbReference>
<dbReference type="GO" id="GO:0031297">
    <property type="term" value="P:replication fork processing"/>
    <property type="evidence" value="ECO:0007669"/>
    <property type="project" value="TreeGrafter"/>
</dbReference>
<name>A0A183FA02_HELPZ</name>
<dbReference type="PANTHER" id="PTHR46060">
    <property type="entry name" value="MARINER MOS1 TRANSPOSASE-LIKE PROTEIN"/>
    <property type="match status" value="1"/>
</dbReference>
<reference evidence="3" key="2">
    <citation type="submission" date="2019-09" db="UniProtKB">
        <authorList>
            <consortium name="WormBaseParasite"/>
        </authorList>
    </citation>
    <scope>IDENTIFICATION</scope>
</reference>
<dbReference type="GO" id="GO:0003697">
    <property type="term" value="F:single-stranded DNA binding"/>
    <property type="evidence" value="ECO:0007669"/>
    <property type="project" value="TreeGrafter"/>
</dbReference>
<dbReference type="GO" id="GO:0042800">
    <property type="term" value="F:histone H3K4 methyltransferase activity"/>
    <property type="evidence" value="ECO:0007669"/>
    <property type="project" value="TreeGrafter"/>
</dbReference>
<dbReference type="GO" id="GO:0000793">
    <property type="term" value="C:condensed chromosome"/>
    <property type="evidence" value="ECO:0007669"/>
    <property type="project" value="TreeGrafter"/>
</dbReference>
<proteinExistence type="predicted"/>
<dbReference type="GO" id="GO:0044774">
    <property type="term" value="P:mitotic DNA integrity checkpoint signaling"/>
    <property type="evidence" value="ECO:0007669"/>
    <property type="project" value="TreeGrafter"/>
</dbReference>
<reference evidence="1 2" key="1">
    <citation type="submission" date="2018-11" db="EMBL/GenBank/DDBJ databases">
        <authorList>
            <consortium name="Pathogen Informatics"/>
        </authorList>
    </citation>
    <scope>NUCLEOTIDE SEQUENCE [LARGE SCALE GENOMIC DNA]</scope>
</reference>
<protein>
    <submittedName>
        <fullName evidence="3">Transcriptional regulator</fullName>
    </submittedName>
</protein>
<dbReference type="EMBL" id="UZAH01005922">
    <property type="protein sequence ID" value="VDO29979.1"/>
    <property type="molecule type" value="Genomic_DNA"/>
</dbReference>
<dbReference type="GO" id="GO:0044547">
    <property type="term" value="F:DNA topoisomerase binding"/>
    <property type="evidence" value="ECO:0007669"/>
    <property type="project" value="TreeGrafter"/>
</dbReference>
<dbReference type="WBParaSite" id="HPBE_0000299401-mRNA-1">
    <property type="protein sequence ID" value="HPBE_0000299401-mRNA-1"/>
    <property type="gene ID" value="HPBE_0000299401"/>
</dbReference>
<dbReference type="PANTHER" id="PTHR46060:SF2">
    <property type="entry name" value="HISTONE-LYSINE N-METHYLTRANSFERASE SETMAR"/>
    <property type="match status" value="1"/>
</dbReference>
<evidence type="ECO:0000313" key="3">
    <source>
        <dbReference type="WBParaSite" id="HPBE_0000299401-mRNA-1"/>
    </source>
</evidence>
<accession>A0A3P7UE59</accession>
<dbReference type="GO" id="GO:0015074">
    <property type="term" value="P:DNA integration"/>
    <property type="evidence" value="ECO:0007669"/>
    <property type="project" value="TreeGrafter"/>
</dbReference>
<dbReference type="GO" id="GO:0000014">
    <property type="term" value="F:single-stranded DNA endodeoxyribonuclease activity"/>
    <property type="evidence" value="ECO:0007669"/>
    <property type="project" value="TreeGrafter"/>
</dbReference>
<dbReference type="Gene3D" id="1.10.10.10">
    <property type="entry name" value="Winged helix-like DNA-binding domain superfamily/Winged helix DNA-binding domain"/>
    <property type="match status" value="1"/>
</dbReference>
<dbReference type="GO" id="GO:0005634">
    <property type="term" value="C:nucleus"/>
    <property type="evidence" value="ECO:0007669"/>
    <property type="project" value="TreeGrafter"/>
</dbReference>
<sequence>MELSKEYIRGPVVGLMVHLGRAQGPIALHETGRESDVDNDRLRPLVESDPRRATRELAQDLGVHCAAIAKHLHQLGEVHQLAQWLRHDLTERDRQRRAEVATQLLD</sequence>
<evidence type="ECO:0000313" key="2">
    <source>
        <dbReference type="Proteomes" id="UP000050761"/>
    </source>
</evidence>
<dbReference type="InterPro" id="IPR036388">
    <property type="entry name" value="WH-like_DNA-bd_sf"/>
</dbReference>
<gene>
    <name evidence="1" type="ORF">HPBE_LOCUS2995</name>
</gene>
<dbReference type="AlphaFoldDB" id="A0A183FA02"/>